<protein>
    <submittedName>
        <fullName evidence="2">Uncharacterized protein</fullName>
    </submittedName>
</protein>
<dbReference type="KEGG" id="sfiy:F0344_12550"/>
<accession>A0A7G7BJ21</accession>
<evidence type="ECO:0000256" key="1">
    <source>
        <dbReference type="SAM" id="MobiDB-lite"/>
    </source>
</evidence>
<dbReference type="EMBL" id="CP045702">
    <property type="protein sequence ID" value="QNE75336.1"/>
    <property type="molecule type" value="Genomic_DNA"/>
</dbReference>
<evidence type="ECO:0000313" key="3">
    <source>
        <dbReference type="Proteomes" id="UP000515307"/>
    </source>
</evidence>
<dbReference type="Proteomes" id="UP000515307">
    <property type="component" value="Chromosome"/>
</dbReference>
<feature type="compositionally biased region" description="Low complexity" evidence="1">
    <location>
        <begin position="99"/>
        <end position="110"/>
    </location>
</feature>
<feature type="region of interest" description="Disordered" evidence="1">
    <location>
        <begin position="81"/>
        <end position="112"/>
    </location>
</feature>
<evidence type="ECO:0000313" key="2">
    <source>
        <dbReference type="EMBL" id="QNE75336.1"/>
    </source>
</evidence>
<keyword evidence="3" id="KW-1185">Reference proteome</keyword>
<reference evidence="3" key="1">
    <citation type="submission" date="2019-10" db="EMBL/GenBank/DDBJ databases">
        <title>Antimicrobial potential of Antarctic Bacteria.</title>
        <authorList>
            <person name="Benaud N."/>
            <person name="Edwards R.J."/>
            <person name="Ferrari B.C."/>
        </authorList>
    </citation>
    <scope>NUCLEOTIDE SEQUENCE [LARGE SCALE GENOMIC DNA]</scope>
    <source>
        <strain evidence="3">NBSH44</strain>
    </source>
</reference>
<dbReference type="RefSeq" id="WP_185298870.1">
    <property type="nucleotide sequence ID" value="NZ_CP045702.1"/>
</dbReference>
<organism evidence="2 3">
    <name type="scientific">Streptomyces finlayi</name>
    <dbReference type="NCBI Taxonomy" id="67296"/>
    <lineage>
        <taxon>Bacteria</taxon>
        <taxon>Bacillati</taxon>
        <taxon>Actinomycetota</taxon>
        <taxon>Actinomycetes</taxon>
        <taxon>Kitasatosporales</taxon>
        <taxon>Streptomycetaceae</taxon>
        <taxon>Streptomyces</taxon>
    </lineage>
</organism>
<gene>
    <name evidence="2" type="ORF">F0344_12550</name>
</gene>
<name>A0A7G7BJ21_9ACTN</name>
<dbReference type="AlphaFoldDB" id="A0A7G7BJ21"/>
<sequence>MSETSRALTVTIKYGKSYDDSWAVFKGRPGEVRDDILDFFGMDRDSVTGLTLSDIVTNATNLAHGKGLIATQLGGTVIAEDTPPAKPAGGDPWASLGGTPQAASAPTASPEQDKNAWILGEIEKQTNRADLKKIWANNQSFFAEAAVMDAYKAKGKALPA</sequence>
<proteinExistence type="predicted"/>